<organism evidence="7 8">
    <name type="scientific">Candidatus Methanoperedens nitratireducens</name>
    <dbReference type="NCBI Taxonomy" id="1392998"/>
    <lineage>
        <taxon>Archaea</taxon>
        <taxon>Methanobacteriati</taxon>
        <taxon>Methanobacteriota</taxon>
        <taxon>Stenosarchaea group</taxon>
        <taxon>Methanomicrobia</taxon>
        <taxon>Methanosarcinales</taxon>
        <taxon>ANME-2 cluster</taxon>
        <taxon>Candidatus Methanoperedentaceae</taxon>
        <taxon>Candidatus Methanoperedens</taxon>
    </lineage>
</organism>
<accession>A0A284VL40</accession>
<dbReference type="RefSeq" id="WP_096204285.1">
    <property type="nucleotide sequence ID" value="NZ_FZMP01000058.1"/>
</dbReference>
<keyword evidence="5 6" id="KW-0472">Membrane</keyword>
<comment type="subcellular location">
    <subcellularLocation>
        <location evidence="1">Cell membrane</location>
        <topology evidence="1">Multi-pass membrane protein</topology>
    </subcellularLocation>
</comment>
<keyword evidence="8" id="KW-1185">Reference proteome</keyword>
<evidence type="ECO:0000256" key="3">
    <source>
        <dbReference type="ARBA" id="ARBA00022692"/>
    </source>
</evidence>
<evidence type="ECO:0000256" key="1">
    <source>
        <dbReference type="ARBA" id="ARBA00004651"/>
    </source>
</evidence>
<dbReference type="OrthoDB" id="19148at2157"/>
<dbReference type="GO" id="GO:0005886">
    <property type="term" value="C:plasma membrane"/>
    <property type="evidence" value="ECO:0007669"/>
    <property type="project" value="UniProtKB-SubCell"/>
</dbReference>
<feature type="transmembrane region" description="Helical" evidence="6">
    <location>
        <begin position="41"/>
        <end position="68"/>
    </location>
</feature>
<dbReference type="AlphaFoldDB" id="A0A284VL40"/>
<keyword evidence="3 6" id="KW-0812">Transmembrane</keyword>
<feature type="transmembrane region" description="Helical" evidence="6">
    <location>
        <begin position="212"/>
        <end position="235"/>
    </location>
</feature>
<dbReference type="Proteomes" id="UP000218615">
    <property type="component" value="Unassembled WGS sequence"/>
</dbReference>
<dbReference type="InterPro" id="IPR050833">
    <property type="entry name" value="Poly_Biosynth_Transport"/>
</dbReference>
<feature type="transmembrane region" description="Helical" evidence="6">
    <location>
        <begin position="381"/>
        <end position="399"/>
    </location>
</feature>
<dbReference type="Pfam" id="PF01943">
    <property type="entry name" value="Polysacc_synt"/>
    <property type="match status" value="1"/>
</dbReference>
<feature type="transmembrane region" description="Helical" evidence="6">
    <location>
        <begin position="12"/>
        <end position="29"/>
    </location>
</feature>
<name>A0A284VL40_9EURY</name>
<feature type="transmembrane region" description="Helical" evidence="6">
    <location>
        <begin position="247"/>
        <end position="270"/>
    </location>
</feature>
<feature type="transmembrane region" description="Helical" evidence="6">
    <location>
        <begin position="154"/>
        <end position="172"/>
    </location>
</feature>
<feature type="transmembrane region" description="Helical" evidence="6">
    <location>
        <begin position="114"/>
        <end position="133"/>
    </location>
</feature>
<dbReference type="EMBL" id="FZMP01000058">
    <property type="protein sequence ID" value="SNQ60001.1"/>
    <property type="molecule type" value="Genomic_DNA"/>
</dbReference>
<keyword evidence="2" id="KW-1003">Cell membrane</keyword>
<keyword evidence="4 6" id="KW-1133">Transmembrane helix</keyword>
<protein>
    <submittedName>
        <fullName evidence="7">Putative Polysaccharide biosynthesis protein</fullName>
    </submittedName>
</protein>
<gene>
    <name evidence="7" type="ORF">MNV_1500015</name>
</gene>
<evidence type="ECO:0000313" key="8">
    <source>
        <dbReference type="Proteomes" id="UP000218615"/>
    </source>
</evidence>
<feature type="transmembrane region" description="Helical" evidence="6">
    <location>
        <begin position="291"/>
        <end position="308"/>
    </location>
</feature>
<evidence type="ECO:0000256" key="6">
    <source>
        <dbReference type="SAM" id="Phobius"/>
    </source>
</evidence>
<feature type="transmembrane region" description="Helical" evidence="6">
    <location>
        <begin position="178"/>
        <end position="200"/>
    </location>
</feature>
<dbReference type="PANTHER" id="PTHR30250:SF28">
    <property type="entry name" value="POLYSACCHARIDE BIOSYNTHESIS PROTEIN"/>
    <property type="match status" value="1"/>
</dbReference>
<evidence type="ECO:0000256" key="2">
    <source>
        <dbReference type="ARBA" id="ARBA00022475"/>
    </source>
</evidence>
<proteinExistence type="predicted"/>
<feature type="transmembrane region" description="Helical" evidence="6">
    <location>
        <begin position="89"/>
        <end position="108"/>
    </location>
</feature>
<reference evidence="8" key="1">
    <citation type="submission" date="2017-06" db="EMBL/GenBank/DDBJ databases">
        <authorList>
            <person name="Cremers G."/>
        </authorList>
    </citation>
    <scope>NUCLEOTIDE SEQUENCE [LARGE SCALE GENOMIC DNA]</scope>
</reference>
<sequence>MEDKLLRHGSIIFFATIISFLFAYVFQFYMARKLGPESYGILGSMLSLLYVFSVPASVVTTTLAQVVSEQKGKEGYGKIKSILLISAKKLMYIGIIIFIVLIAISPFLKNVLNLPSEVPVIVLGFSLIFITILPSPRGVLQGMQEFGSLGFNIAMDKPSLLLFGVLFTYLGMGIDGAILSYGIAALVLLIIAFLSLRVIFEKESERVNLSVYKYASPVLVLILCITVMSSIDILFVRKYFSGEVSGYFTAMKMLGEVIYFLALALGGVLLPKVSELETLKVAHGFLLRKTLIYFGILLAAILSAYAFAPELIITILFGKVYSSVAGYLVWYALSMGLLSLSIVFMFYNVSAKRTAFRYPLVVFTLLEIVLLMVFHGSIGQIIGIQTAVFFILLVSVITINRRYMSMPKMVKI</sequence>
<dbReference type="PANTHER" id="PTHR30250">
    <property type="entry name" value="PST FAMILY PREDICTED COLANIC ACID TRANSPORTER"/>
    <property type="match status" value="1"/>
</dbReference>
<evidence type="ECO:0000256" key="5">
    <source>
        <dbReference type="ARBA" id="ARBA00023136"/>
    </source>
</evidence>
<evidence type="ECO:0000256" key="4">
    <source>
        <dbReference type="ARBA" id="ARBA00022989"/>
    </source>
</evidence>
<feature type="transmembrane region" description="Helical" evidence="6">
    <location>
        <begin position="356"/>
        <end position="375"/>
    </location>
</feature>
<feature type="transmembrane region" description="Helical" evidence="6">
    <location>
        <begin position="328"/>
        <end position="349"/>
    </location>
</feature>
<evidence type="ECO:0000313" key="7">
    <source>
        <dbReference type="EMBL" id="SNQ60001.1"/>
    </source>
</evidence>
<dbReference type="InterPro" id="IPR002797">
    <property type="entry name" value="Polysacc_synth"/>
</dbReference>